<dbReference type="EMBL" id="AWUE01015193">
    <property type="protein sequence ID" value="OMO99078.1"/>
    <property type="molecule type" value="Genomic_DNA"/>
</dbReference>
<protein>
    <submittedName>
        <fullName evidence="2">Uncharacterized protein</fullName>
    </submittedName>
</protein>
<proteinExistence type="predicted"/>
<accession>A0A1R3JW81</accession>
<sequence length="33" mass="3891">MGEMIIEPEPAPDEKNRRPLTLHFSSRRLQDNL</sequence>
<evidence type="ECO:0000256" key="1">
    <source>
        <dbReference type="SAM" id="MobiDB-lite"/>
    </source>
</evidence>
<comment type="caution">
    <text evidence="2">The sequence shown here is derived from an EMBL/GenBank/DDBJ whole genome shotgun (WGS) entry which is preliminary data.</text>
</comment>
<dbReference type="Proteomes" id="UP000187203">
    <property type="component" value="Unassembled WGS sequence"/>
</dbReference>
<reference evidence="3" key="1">
    <citation type="submission" date="2013-09" db="EMBL/GenBank/DDBJ databases">
        <title>Corchorus olitorius genome sequencing.</title>
        <authorList>
            <person name="Alam M."/>
            <person name="Haque M.S."/>
            <person name="Islam M.S."/>
            <person name="Emdad E.M."/>
            <person name="Islam M.M."/>
            <person name="Ahmed B."/>
            <person name="Halim A."/>
            <person name="Hossen Q.M.M."/>
            <person name="Hossain M.Z."/>
            <person name="Ahmed R."/>
            <person name="Khan M.M."/>
            <person name="Islam R."/>
            <person name="Rashid M.M."/>
            <person name="Khan S.A."/>
            <person name="Rahman M.S."/>
            <person name="Alam M."/>
            <person name="Yahiya A.S."/>
            <person name="Khan M.S."/>
            <person name="Azam M.S."/>
            <person name="Haque T."/>
            <person name="Lashkar M.Z.H."/>
            <person name="Akhand A.I."/>
            <person name="Morshed G."/>
            <person name="Roy S."/>
            <person name="Uddin K.S."/>
            <person name="Rabeya T."/>
            <person name="Hossain A.S."/>
            <person name="Chowdhury A."/>
            <person name="Snigdha A.R."/>
            <person name="Mortoza M.S."/>
            <person name="Matin S.A."/>
            <person name="Hoque S.M.E."/>
            <person name="Islam M.K."/>
            <person name="Roy D.K."/>
            <person name="Haider R."/>
            <person name="Moosa M.M."/>
            <person name="Elias S.M."/>
            <person name="Hasan A.M."/>
            <person name="Jahan S."/>
            <person name="Shafiuddin M."/>
            <person name="Mahmood N."/>
            <person name="Shommy N.S."/>
        </authorList>
    </citation>
    <scope>NUCLEOTIDE SEQUENCE [LARGE SCALE GENOMIC DNA]</scope>
    <source>
        <strain evidence="3">cv. O-4</strain>
    </source>
</reference>
<feature type="region of interest" description="Disordered" evidence="1">
    <location>
        <begin position="1"/>
        <end position="33"/>
    </location>
</feature>
<organism evidence="2 3">
    <name type="scientific">Corchorus olitorius</name>
    <dbReference type="NCBI Taxonomy" id="93759"/>
    <lineage>
        <taxon>Eukaryota</taxon>
        <taxon>Viridiplantae</taxon>
        <taxon>Streptophyta</taxon>
        <taxon>Embryophyta</taxon>
        <taxon>Tracheophyta</taxon>
        <taxon>Spermatophyta</taxon>
        <taxon>Magnoliopsida</taxon>
        <taxon>eudicotyledons</taxon>
        <taxon>Gunneridae</taxon>
        <taxon>Pentapetalae</taxon>
        <taxon>rosids</taxon>
        <taxon>malvids</taxon>
        <taxon>Malvales</taxon>
        <taxon>Malvaceae</taxon>
        <taxon>Grewioideae</taxon>
        <taxon>Apeibeae</taxon>
        <taxon>Corchorus</taxon>
    </lineage>
</organism>
<dbReference type="AlphaFoldDB" id="A0A1R3JW81"/>
<name>A0A1R3JW81_9ROSI</name>
<gene>
    <name evidence="2" type="ORF">COLO4_13523</name>
</gene>
<keyword evidence="3" id="KW-1185">Reference proteome</keyword>
<evidence type="ECO:0000313" key="3">
    <source>
        <dbReference type="Proteomes" id="UP000187203"/>
    </source>
</evidence>
<evidence type="ECO:0000313" key="2">
    <source>
        <dbReference type="EMBL" id="OMO99078.1"/>
    </source>
</evidence>